<feature type="domain" description="Replication initiator A N-terminal" evidence="1">
    <location>
        <begin position="16"/>
        <end position="90"/>
    </location>
</feature>
<evidence type="ECO:0000259" key="1">
    <source>
        <dbReference type="Pfam" id="PF06970"/>
    </source>
</evidence>
<sequence>MTQFNFIRSQNAYGTKFFQLPQVLLYGEKYKELSDSAKLGYVVLRDRLEYSLQNNWIDDENRVYFIFTNHELQNLFGWSDRKISKVKKELEEAGLLFQINQGFDPKKKKNLPNRLYLADLEVTAKDVYIKQDFANKTAGTLDKSGLAQMQARQEKIKTAGTLDKSGLAQMQARQEKIKTAGTLDKSGLAQMQARQEKIKTAGTLDKSGLAQMQARQETAGTLDKSGLAQMRHNLYNTNNLDTNRYNIDTQKLDFSTVNFSPAELEKQNQDLVNHANDFLTDEDSGLPVFLEPEAVQLLSFWCRTPHQMRRFIGIILNAKYRVEKDHKDIGVIIPLDDEELKPLMTKALRRYFNVLRSNEKHIKNVENYLYGTMQNLFGVWWNKQAAKEYAAKHPEKQNTDNEPYWN</sequence>
<dbReference type="AlphaFoldDB" id="A0A269XVA9"/>
<accession>A0A269XVA9</accession>
<organism evidence="3 4">
    <name type="scientific">Lentilactobacillus parakefiri</name>
    <dbReference type="NCBI Taxonomy" id="152332"/>
    <lineage>
        <taxon>Bacteria</taxon>
        <taxon>Bacillati</taxon>
        <taxon>Bacillota</taxon>
        <taxon>Bacilli</taxon>
        <taxon>Lactobacillales</taxon>
        <taxon>Lactobacillaceae</taxon>
        <taxon>Lentilactobacillus</taxon>
    </lineage>
</organism>
<evidence type="ECO:0000313" key="3">
    <source>
        <dbReference type="EMBL" id="PAK77247.1"/>
    </source>
</evidence>
<dbReference type="RefSeq" id="WP_095355224.1">
    <property type="nucleotide sequence ID" value="NZ_NCXI01000130.1"/>
</dbReference>
<gene>
    <name evidence="3" type="ORF">B8W98_11160</name>
</gene>
<protein>
    <submittedName>
        <fullName evidence="3">Plasmid replication initiation protein</fullName>
    </submittedName>
</protein>
<reference evidence="3 4" key="1">
    <citation type="submission" date="2017-04" db="EMBL/GenBank/DDBJ databases">
        <title>Kefir bacterial isolates.</title>
        <authorList>
            <person name="Kim Y."/>
            <person name="Blasche S."/>
            <person name="Patil K.R."/>
        </authorList>
    </citation>
    <scope>NUCLEOTIDE SEQUENCE [LARGE SCALE GENOMIC DNA]</scope>
    <source>
        <strain evidence="3 4">OG2</strain>
    </source>
</reference>
<dbReference type="InterPro" id="IPR041151">
    <property type="entry name" value="Bac_RepA_C"/>
</dbReference>
<dbReference type="Pfam" id="PF18008">
    <property type="entry name" value="Bac_RepA_C"/>
    <property type="match status" value="1"/>
</dbReference>
<dbReference type="Pfam" id="PF06970">
    <property type="entry name" value="RepA_N"/>
    <property type="match status" value="1"/>
</dbReference>
<evidence type="ECO:0000313" key="4">
    <source>
        <dbReference type="Proteomes" id="UP000216802"/>
    </source>
</evidence>
<proteinExistence type="predicted"/>
<dbReference type="EMBL" id="NCXI01000130">
    <property type="protein sequence ID" value="PAK77247.1"/>
    <property type="molecule type" value="Genomic_DNA"/>
</dbReference>
<dbReference type="Proteomes" id="UP000216802">
    <property type="component" value="Unassembled WGS sequence"/>
</dbReference>
<evidence type="ECO:0000259" key="2">
    <source>
        <dbReference type="Pfam" id="PF18008"/>
    </source>
</evidence>
<dbReference type="InterPro" id="IPR010724">
    <property type="entry name" value="RepA_N"/>
</dbReference>
<name>A0A269XVA9_9LACO</name>
<feature type="domain" description="Replication initiator protein A C-terminal" evidence="2">
    <location>
        <begin position="290"/>
        <end position="382"/>
    </location>
</feature>
<comment type="caution">
    <text evidence="3">The sequence shown here is derived from an EMBL/GenBank/DDBJ whole genome shotgun (WGS) entry which is preliminary data.</text>
</comment>